<dbReference type="InterPro" id="IPR001867">
    <property type="entry name" value="OmpR/PhoB-type_DNA-bd"/>
</dbReference>
<dbReference type="RefSeq" id="WP_213002504.1">
    <property type="nucleotide sequence ID" value="NZ_BAAATW010000002.1"/>
</dbReference>
<dbReference type="PROSITE" id="PS51755">
    <property type="entry name" value="OMPR_PHOB"/>
    <property type="match status" value="1"/>
</dbReference>
<dbReference type="SUPFAM" id="SSF46894">
    <property type="entry name" value="C-terminal effector domain of the bipartite response regulators"/>
    <property type="match status" value="1"/>
</dbReference>
<gene>
    <name evidence="7" type="ORF">Aco04nite_81220</name>
</gene>
<evidence type="ECO:0000313" key="7">
    <source>
        <dbReference type="EMBL" id="GIM82380.1"/>
    </source>
</evidence>
<evidence type="ECO:0000256" key="5">
    <source>
        <dbReference type="PROSITE-ProRule" id="PRU01091"/>
    </source>
</evidence>
<dbReference type="SUPFAM" id="SSF52540">
    <property type="entry name" value="P-loop containing nucleoside triphosphate hydrolases"/>
    <property type="match status" value="1"/>
</dbReference>
<dbReference type="SMART" id="SM01043">
    <property type="entry name" value="BTAD"/>
    <property type="match status" value="1"/>
</dbReference>
<evidence type="ECO:0000256" key="4">
    <source>
        <dbReference type="ARBA" id="ARBA00023163"/>
    </source>
</evidence>
<keyword evidence="8" id="KW-1185">Reference proteome</keyword>
<dbReference type="CDD" id="cd15831">
    <property type="entry name" value="BTAD"/>
    <property type="match status" value="1"/>
</dbReference>
<keyword evidence="2" id="KW-0805">Transcription regulation</keyword>
<proteinExistence type="inferred from homology"/>
<dbReference type="GO" id="GO:0003677">
    <property type="term" value="F:DNA binding"/>
    <property type="evidence" value="ECO:0007669"/>
    <property type="project" value="UniProtKB-UniRule"/>
</dbReference>
<dbReference type="Gene3D" id="3.40.50.300">
    <property type="entry name" value="P-loop containing nucleotide triphosphate hydrolases"/>
    <property type="match status" value="1"/>
</dbReference>
<dbReference type="InterPro" id="IPR011990">
    <property type="entry name" value="TPR-like_helical_dom_sf"/>
</dbReference>
<dbReference type="Proteomes" id="UP000680865">
    <property type="component" value="Unassembled WGS sequence"/>
</dbReference>
<dbReference type="GO" id="GO:0006355">
    <property type="term" value="P:regulation of DNA-templated transcription"/>
    <property type="evidence" value="ECO:0007669"/>
    <property type="project" value="InterPro"/>
</dbReference>
<protein>
    <recommendedName>
        <fullName evidence="6">OmpR/PhoB-type domain-containing protein</fullName>
    </recommendedName>
</protein>
<keyword evidence="4" id="KW-0804">Transcription</keyword>
<accession>A0A919VYA5</accession>
<dbReference type="PRINTS" id="PR00364">
    <property type="entry name" value="DISEASERSIST"/>
</dbReference>
<dbReference type="SUPFAM" id="SSF48452">
    <property type="entry name" value="TPR-like"/>
    <property type="match status" value="1"/>
</dbReference>
<evidence type="ECO:0000256" key="2">
    <source>
        <dbReference type="ARBA" id="ARBA00023015"/>
    </source>
</evidence>
<feature type="DNA-binding region" description="OmpR/PhoB-type" evidence="5">
    <location>
        <begin position="1"/>
        <end position="93"/>
    </location>
</feature>
<evidence type="ECO:0000256" key="3">
    <source>
        <dbReference type="ARBA" id="ARBA00023125"/>
    </source>
</evidence>
<dbReference type="InterPro" id="IPR016032">
    <property type="entry name" value="Sig_transdc_resp-reg_C-effctor"/>
</dbReference>
<organism evidence="7 8">
    <name type="scientific">Winogradskya consettensis</name>
    <dbReference type="NCBI Taxonomy" id="113560"/>
    <lineage>
        <taxon>Bacteria</taxon>
        <taxon>Bacillati</taxon>
        <taxon>Actinomycetota</taxon>
        <taxon>Actinomycetes</taxon>
        <taxon>Micromonosporales</taxon>
        <taxon>Micromonosporaceae</taxon>
        <taxon>Winogradskya</taxon>
    </lineage>
</organism>
<dbReference type="Pfam" id="PF03704">
    <property type="entry name" value="BTAD"/>
    <property type="match status" value="1"/>
</dbReference>
<evidence type="ECO:0000313" key="8">
    <source>
        <dbReference type="Proteomes" id="UP000680865"/>
    </source>
</evidence>
<dbReference type="PANTHER" id="PTHR35807:SF1">
    <property type="entry name" value="TRANSCRIPTIONAL REGULATOR REDD"/>
    <property type="match status" value="1"/>
</dbReference>
<dbReference type="GO" id="GO:0000160">
    <property type="term" value="P:phosphorelay signal transduction system"/>
    <property type="evidence" value="ECO:0007669"/>
    <property type="project" value="InterPro"/>
</dbReference>
<dbReference type="AlphaFoldDB" id="A0A919VYA5"/>
<evidence type="ECO:0000259" key="6">
    <source>
        <dbReference type="PROSITE" id="PS51755"/>
    </source>
</evidence>
<dbReference type="InterPro" id="IPR027417">
    <property type="entry name" value="P-loop_NTPase"/>
</dbReference>
<dbReference type="Gene3D" id="1.25.40.10">
    <property type="entry name" value="Tetratricopeptide repeat domain"/>
    <property type="match status" value="1"/>
</dbReference>
<keyword evidence="3 5" id="KW-0238">DNA-binding</keyword>
<dbReference type="InterPro" id="IPR005158">
    <property type="entry name" value="BTAD"/>
</dbReference>
<comment type="caution">
    <text evidence="7">The sequence shown here is derived from an EMBL/GenBank/DDBJ whole genome shotgun (WGS) entry which is preliminary data.</text>
</comment>
<name>A0A919VYA5_9ACTN</name>
<dbReference type="Gene3D" id="1.10.10.10">
    <property type="entry name" value="Winged helix-like DNA-binding domain superfamily/Winged helix DNA-binding domain"/>
    <property type="match status" value="1"/>
</dbReference>
<dbReference type="InterPro" id="IPR036388">
    <property type="entry name" value="WH-like_DNA-bd_sf"/>
</dbReference>
<sequence length="647" mass="68527">MEFRILGPLEIVAGSDRVPSGGTRQQIVLGSLLLEANRVVPIARLTDAIYGIDVPSTGRAQTQICISALRRLFASHGRPDAIQTRSQGYLLQLDQADLDLTRYDSLVTRARAEAEADRPGTAARDYRAALALWRGSALQGLGSVALQGAAEVVDERRIAATEDCIEIELGLGLHRDLVGELTELIAAHPLRERLRGQLMLALYRSGRRAEALEVFHQARRSLVQDLGLEPSEWLRRLQHLILVSDAALRTPVLPAAPAQRPVVTVAPPAPAGVGPQLLPTDIADFTGYDDHLAAVRGVLTGAGDGTGRQAVPVVVVVGRPGAGKTALAVHAAHALAESFPGGLLFTDLHGSGPDPVAPDPVLGRFLHAFGDTGAGVAGGLDQRAERYRARLAGLRTLVVLDDAADEEQVRPLLPGARGSAVLVTSRRWLPGLPGSVHITVGALDRPASIELLSRMLGAQRVGSERAAAADLAELCGDLPLALRIAGARIAGRPHWNLRRLADRLAADKDPAAQLAHGGMSLRESVRTATDGLSAPARRLFHLLGQLDHATFSARIGAALLDVSVAEAGDLLDALADVHLIDIVVTRPDRDPRYAFHTLFGACARAEGQERIPPEQLAAAADRASREAAWLLTARTCPPCHLGAGDGN</sequence>
<dbReference type="GO" id="GO:0043531">
    <property type="term" value="F:ADP binding"/>
    <property type="evidence" value="ECO:0007669"/>
    <property type="project" value="InterPro"/>
</dbReference>
<dbReference type="EMBL" id="BOQP01000051">
    <property type="protein sequence ID" value="GIM82380.1"/>
    <property type="molecule type" value="Genomic_DNA"/>
</dbReference>
<dbReference type="InterPro" id="IPR051677">
    <property type="entry name" value="AfsR-DnrI-RedD_regulator"/>
</dbReference>
<dbReference type="PANTHER" id="PTHR35807">
    <property type="entry name" value="TRANSCRIPTIONAL REGULATOR REDD-RELATED"/>
    <property type="match status" value="1"/>
</dbReference>
<comment type="similarity">
    <text evidence="1">Belongs to the AfsR/DnrI/RedD regulatory family.</text>
</comment>
<feature type="domain" description="OmpR/PhoB-type" evidence="6">
    <location>
        <begin position="1"/>
        <end position="93"/>
    </location>
</feature>
<reference evidence="7" key="1">
    <citation type="submission" date="2021-03" db="EMBL/GenBank/DDBJ databases">
        <title>Whole genome shotgun sequence of Actinoplanes consettensis NBRC 14913.</title>
        <authorList>
            <person name="Komaki H."/>
            <person name="Tamura T."/>
        </authorList>
    </citation>
    <scope>NUCLEOTIDE SEQUENCE</scope>
    <source>
        <strain evidence="7">NBRC 14913</strain>
    </source>
</reference>
<evidence type="ECO:0000256" key="1">
    <source>
        <dbReference type="ARBA" id="ARBA00005820"/>
    </source>
</evidence>